<reference evidence="2" key="1">
    <citation type="submission" date="2017-02" db="EMBL/GenBank/DDBJ databases">
        <authorList>
            <person name="Varghese N."/>
            <person name="Submissions S."/>
        </authorList>
    </citation>
    <scope>NUCLEOTIDE SEQUENCE [LARGE SCALE GENOMIC DNA]</scope>
    <source>
        <strain evidence="2">UM2</strain>
    </source>
</reference>
<name>A0A1T5DC01_9SPHN</name>
<organism evidence="1 2">
    <name type="scientific">Rhizorhabdus histidinilytica</name>
    <dbReference type="NCBI Taxonomy" id="439228"/>
    <lineage>
        <taxon>Bacteria</taxon>
        <taxon>Pseudomonadati</taxon>
        <taxon>Pseudomonadota</taxon>
        <taxon>Alphaproteobacteria</taxon>
        <taxon>Sphingomonadales</taxon>
        <taxon>Sphingomonadaceae</taxon>
        <taxon>Rhizorhabdus</taxon>
    </lineage>
</organism>
<keyword evidence="2" id="KW-1185">Reference proteome</keyword>
<dbReference type="RefSeq" id="WP_012049372.1">
    <property type="nucleotide sequence ID" value="NZ_FUYM01000005.1"/>
</dbReference>
<evidence type="ECO:0000313" key="1">
    <source>
        <dbReference type="EMBL" id="SKB69151.1"/>
    </source>
</evidence>
<gene>
    <name evidence="1" type="ORF">SAMN06295920_10567</name>
</gene>
<accession>A0A1T5DC01</accession>
<sequence>MFNRQTILKRREVAQGVADRLMAAEHAIDLAIAKTAELTGFIPAARAEADLACEVAQEALEYAAESFSTLVKARAKIIASHRELAATKDEIGLKTYGLGGLVGKPFNSEVRHLTEVAAA</sequence>
<dbReference type="OrthoDB" id="7572418at2"/>
<dbReference type="STRING" id="439228.SAMN06295920_10567"/>
<dbReference type="AlphaFoldDB" id="A0A1T5DC01"/>
<evidence type="ECO:0000313" key="2">
    <source>
        <dbReference type="Proteomes" id="UP000189818"/>
    </source>
</evidence>
<dbReference type="EMBL" id="FUYM01000005">
    <property type="protein sequence ID" value="SKB69151.1"/>
    <property type="molecule type" value="Genomic_DNA"/>
</dbReference>
<protein>
    <submittedName>
        <fullName evidence="1">Uncharacterized protein</fullName>
    </submittedName>
</protein>
<proteinExistence type="predicted"/>
<dbReference type="Proteomes" id="UP000189818">
    <property type="component" value="Unassembled WGS sequence"/>
</dbReference>